<keyword evidence="1" id="KW-0812">Transmembrane</keyword>
<accession>A0A0F9DVH5</accession>
<keyword evidence="1" id="KW-0472">Membrane</keyword>
<evidence type="ECO:0000313" key="2">
    <source>
        <dbReference type="EMBL" id="KKL65848.1"/>
    </source>
</evidence>
<feature type="transmembrane region" description="Helical" evidence="1">
    <location>
        <begin position="6"/>
        <end position="25"/>
    </location>
</feature>
<reference evidence="2" key="1">
    <citation type="journal article" date="2015" name="Nature">
        <title>Complex archaea that bridge the gap between prokaryotes and eukaryotes.</title>
        <authorList>
            <person name="Spang A."/>
            <person name="Saw J.H."/>
            <person name="Jorgensen S.L."/>
            <person name="Zaremba-Niedzwiedzka K."/>
            <person name="Martijn J."/>
            <person name="Lind A.E."/>
            <person name="van Eijk R."/>
            <person name="Schleper C."/>
            <person name="Guy L."/>
            <person name="Ettema T.J."/>
        </authorList>
    </citation>
    <scope>NUCLEOTIDE SEQUENCE</scope>
</reference>
<organism evidence="2">
    <name type="scientific">marine sediment metagenome</name>
    <dbReference type="NCBI Taxonomy" id="412755"/>
    <lineage>
        <taxon>unclassified sequences</taxon>
        <taxon>metagenomes</taxon>
        <taxon>ecological metagenomes</taxon>
    </lineage>
</organism>
<gene>
    <name evidence="2" type="ORF">LCGC14_2150910</name>
</gene>
<protein>
    <submittedName>
        <fullName evidence="2">Uncharacterized protein</fullName>
    </submittedName>
</protein>
<proteinExistence type="predicted"/>
<evidence type="ECO:0000256" key="1">
    <source>
        <dbReference type="SAM" id="Phobius"/>
    </source>
</evidence>
<dbReference type="EMBL" id="LAZR01027401">
    <property type="protein sequence ID" value="KKL65848.1"/>
    <property type="molecule type" value="Genomic_DNA"/>
</dbReference>
<keyword evidence="1" id="KW-1133">Transmembrane helix</keyword>
<dbReference type="AlphaFoldDB" id="A0A0F9DVH5"/>
<sequence>MKKEHWPYTLIWIVSIAVIIVFVIVQSGCRSVPVKSDEYIPPVMRSRVLNPNIEKYIIWKIEQDRLKRADGQRVK</sequence>
<comment type="caution">
    <text evidence="2">The sequence shown here is derived from an EMBL/GenBank/DDBJ whole genome shotgun (WGS) entry which is preliminary data.</text>
</comment>
<name>A0A0F9DVH5_9ZZZZ</name>